<comment type="similarity">
    <text evidence="1">Belongs to the universal stress protein A family.</text>
</comment>
<reference evidence="3 4" key="1">
    <citation type="submission" date="2020-01" db="EMBL/GenBank/DDBJ databases">
        <title>Leptobacterium flavescens.</title>
        <authorList>
            <person name="Wang G."/>
        </authorList>
    </citation>
    <scope>NUCLEOTIDE SEQUENCE [LARGE SCALE GENOMIC DNA]</scope>
    <source>
        <strain evidence="3 4">KCTC 22160</strain>
    </source>
</reference>
<proteinExistence type="inferred from homology"/>
<evidence type="ECO:0000313" key="4">
    <source>
        <dbReference type="Proteomes" id="UP000468581"/>
    </source>
</evidence>
<feature type="domain" description="UspA" evidence="2">
    <location>
        <begin position="10"/>
        <end position="128"/>
    </location>
</feature>
<sequence>MTALTEKYQFKTILTGIAFSPNLRANLYEAMRLSTFFGAKLILVHVGPKTPQKEEVLELIMSEFEESAENVDVVWKEGNPVNVILEACKSFNVDLLILGALQKEQLFKYYLGSIARKITRKAPCSVLLLINPSVNRVACKHIVVNGLEDPKTREAIHISFGVAKDLGANRVTIVEEISQNEVHVVVSDDRSLRKATIMKARIEKRETTRVNDILKAIPEQLKTDINIKTQSIFGRRGYSIGHYAKLVRADLLIMNAPNKLGLIDRIFPHDLEYILSEIPTDVLIIK</sequence>
<dbReference type="CDD" id="cd00293">
    <property type="entry name" value="USP-like"/>
    <property type="match status" value="1"/>
</dbReference>
<dbReference type="RefSeq" id="WP_163607534.1">
    <property type="nucleotide sequence ID" value="NZ_JAABOO010000003.1"/>
</dbReference>
<evidence type="ECO:0000259" key="2">
    <source>
        <dbReference type="Pfam" id="PF00582"/>
    </source>
</evidence>
<dbReference type="Pfam" id="PF00582">
    <property type="entry name" value="Usp"/>
    <property type="match status" value="1"/>
</dbReference>
<dbReference type="InterPro" id="IPR014729">
    <property type="entry name" value="Rossmann-like_a/b/a_fold"/>
</dbReference>
<comment type="caution">
    <text evidence="3">The sequence shown here is derived from an EMBL/GenBank/DDBJ whole genome shotgun (WGS) entry which is preliminary data.</text>
</comment>
<gene>
    <name evidence="3" type="ORF">GWK08_12370</name>
</gene>
<accession>A0A6P0UP71</accession>
<dbReference type="PANTHER" id="PTHR46268:SF6">
    <property type="entry name" value="UNIVERSAL STRESS PROTEIN UP12"/>
    <property type="match status" value="1"/>
</dbReference>
<evidence type="ECO:0000313" key="3">
    <source>
        <dbReference type="EMBL" id="NER14240.1"/>
    </source>
</evidence>
<dbReference type="InterPro" id="IPR006016">
    <property type="entry name" value="UspA"/>
</dbReference>
<protein>
    <submittedName>
        <fullName evidence="3">Universal stress protein</fullName>
    </submittedName>
</protein>
<dbReference type="EMBL" id="JAABOO010000003">
    <property type="protein sequence ID" value="NER14240.1"/>
    <property type="molecule type" value="Genomic_DNA"/>
</dbReference>
<dbReference type="Proteomes" id="UP000468581">
    <property type="component" value="Unassembled WGS sequence"/>
</dbReference>
<keyword evidence="4" id="KW-1185">Reference proteome</keyword>
<evidence type="ECO:0000256" key="1">
    <source>
        <dbReference type="ARBA" id="ARBA00008791"/>
    </source>
</evidence>
<organism evidence="3 4">
    <name type="scientific">Leptobacterium flavescens</name>
    <dbReference type="NCBI Taxonomy" id="472055"/>
    <lineage>
        <taxon>Bacteria</taxon>
        <taxon>Pseudomonadati</taxon>
        <taxon>Bacteroidota</taxon>
        <taxon>Flavobacteriia</taxon>
        <taxon>Flavobacteriales</taxon>
        <taxon>Flavobacteriaceae</taxon>
        <taxon>Leptobacterium</taxon>
    </lineage>
</organism>
<dbReference type="AlphaFoldDB" id="A0A6P0UP71"/>
<name>A0A6P0UP71_9FLAO</name>
<dbReference type="Gene3D" id="3.40.50.620">
    <property type="entry name" value="HUPs"/>
    <property type="match status" value="2"/>
</dbReference>
<dbReference type="SUPFAM" id="SSF52402">
    <property type="entry name" value="Adenine nucleotide alpha hydrolases-like"/>
    <property type="match status" value="2"/>
</dbReference>
<dbReference type="PANTHER" id="PTHR46268">
    <property type="entry name" value="STRESS RESPONSE PROTEIN NHAX"/>
    <property type="match status" value="1"/>
</dbReference>